<dbReference type="Proteomes" id="UP001215180">
    <property type="component" value="Unassembled WGS sequence"/>
</dbReference>
<accession>A0AAW6NJ19</accession>
<feature type="non-terminal residue" evidence="1">
    <location>
        <position position="1"/>
    </location>
</feature>
<dbReference type="AlphaFoldDB" id="A0AAW6NJ19"/>
<sequence>DQVFILELRPSAFSFSPSLFLTSKDGSFYKTLEDWDKRASLSNLSDEQQRLTVWVENEITSKPNLKINNPPYGFQWRHEWGNIVVQSNEKSFDCGVYIEWNV</sequence>
<organism evidence="1 2">
    <name type="scientific">Enterobacter cloacae</name>
    <dbReference type="NCBI Taxonomy" id="550"/>
    <lineage>
        <taxon>Bacteria</taxon>
        <taxon>Pseudomonadati</taxon>
        <taxon>Pseudomonadota</taxon>
        <taxon>Gammaproteobacteria</taxon>
        <taxon>Enterobacterales</taxon>
        <taxon>Enterobacteriaceae</taxon>
        <taxon>Enterobacter</taxon>
        <taxon>Enterobacter cloacae complex</taxon>
    </lineage>
</organism>
<comment type="caution">
    <text evidence="1">The sequence shown here is derived from an EMBL/GenBank/DDBJ whole genome shotgun (WGS) entry which is preliminary data.</text>
</comment>
<proteinExistence type="predicted"/>
<dbReference type="EMBL" id="JARJGR010000107">
    <property type="protein sequence ID" value="MDF3635742.1"/>
    <property type="molecule type" value="Genomic_DNA"/>
</dbReference>
<gene>
    <name evidence="1" type="ORF">P3S46_00725</name>
</gene>
<evidence type="ECO:0000313" key="2">
    <source>
        <dbReference type="Proteomes" id="UP001215180"/>
    </source>
</evidence>
<evidence type="ECO:0000313" key="1">
    <source>
        <dbReference type="EMBL" id="MDF3635742.1"/>
    </source>
</evidence>
<reference evidence="1" key="1">
    <citation type="submission" date="2023-03" db="EMBL/GenBank/DDBJ databases">
        <title>A Study on Prevalence and Characterization of Enterobacter cloacae strains in China.</title>
        <authorList>
            <person name="Zheng Z."/>
        </authorList>
    </citation>
    <scope>NUCLEOTIDE SEQUENCE</scope>
    <source>
        <strain evidence="1">EC77</strain>
    </source>
</reference>
<protein>
    <submittedName>
        <fullName evidence="1">Uncharacterized protein</fullName>
    </submittedName>
</protein>
<name>A0AAW6NJ19_ENTCL</name>